<dbReference type="EMBL" id="SGXE01000001">
    <property type="protein sequence ID" value="RZT00143.1"/>
    <property type="molecule type" value="Genomic_DNA"/>
</dbReference>
<keyword evidence="1" id="KW-1133">Transmembrane helix</keyword>
<name>A0A4Q7PMB6_9FLAO</name>
<protein>
    <submittedName>
        <fullName evidence="2">Uncharacterized protein</fullName>
    </submittedName>
</protein>
<proteinExistence type="predicted"/>
<dbReference type="RefSeq" id="WP_130285937.1">
    <property type="nucleotide sequence ID" value="NZ_SGXE01000001.1"/>
</dbReference>
<feature type="transmembrane region" description="Helical" evidence="1">
    <location>
        <begin position="81"/>
        <end position="101"/>
    </location>
</feature>
<dbReference type="Proteomes" id="UP000292262">
    <property type="component" value="Unassembled WGS sequence"/>
</dbReference>
<evidence type="ECO:0000313" key="2">
    <source>
        <dbReference type="EMBL" id="RZT00143.1"/>
    </source>
</evidence>
<feature type="transmembrane region" description="Helical" evidence="1">
    <location>
        <begin position="7"/>
        <end position="26"/>
    </location>
</feature>
<keyword evidence="3" id="KW-1185">Reference proteome</keyword>
<feature type="transmembrane region" description="Helical" evidence="1">
    <location>
        <begin position="46"/>
        <end position="69"/>
    </location>
</feature>
<accession>A0A4Q7PMB6</accession>
<dbReference type="OrthoDB" id="1450466at2"/>
<keyword evidence="1" id="KW-0812">Transmembrane</keyword>
<evidence type="ECO:0000256" key="1">
    <source>
        <dbReference type="SAM" id="Phobius"/>
    </source>
</evidence>
<sequence length="163" mass="18524">MKNKEKYLLSTLALTVLGFLTSRWFMDISLWLVDHQHVDIVVTKMLRIFTSDLVFAVILGMLPLLFLVVDTLCGLKSLSQRLITIGFILGFGIITWLFRIVQLNTGFRQISKYNLGRDTVHALDAGSLQFKIFLVFGFLLGAVVSILVFREKNKRSEDDIGIL</sequence>
<evidence type="ECO:0000313" key="3">
    <source>
        <dbReference type="Proteomes" id="UP000292262"/>
    </source>
</evidence>
<keyword evidence="1" id="KW-0472">Membrane</keyword>
<reference evidence="2 3" key="1">
    <citation type="submission" date="2019-02" db="EMBL/GenBank/DDBJ databases">
        <title>Genomic Encyclopedia of Type Strains, Phase IV (KMG-IV): sequencing the most valuable type-strain genomes for metagenomic binning, comparative biology and taxonomic classification.</title>
        <authorList>
            <person name="Goeker M."/>
        </authorList>
    </citation>
    <scope>NUCLEOTIDE SEQUENCE [LARGE SCALE GENOMIC DNA]</scope>
    <source>
        <strain evidence="2 3">DSM 17196</strain>
    </source>
</reference>
<dbReference type="AlphaFoldDB" id="A0A4Q7PMB6"/>
<comment type="caution">
    <text evidence="2">The sequence shown here is derived from an EMBL/GenBank/DDBJ whole genome shotgun (WGS) entry which is preliminary data.</text>
</comment>
<organism evidence="2 3">
    <name type="scientific">Aquimarina brevivitae</name>
    <dbReference type="NCBI Taxonomy" id="323412"/>
    <lineage>
        <taxon>Bacteria</taxon>
        <taxon>Pseudomonadati</taxon>
        <taxon>Bacteroidota</taxon>
        <taxon>Flavobacteriia</taxon>
        <taxon>Flavobacteriales</taxon>
        <taxon>Flavobacteriaceae</taxon>
        <taxon>Aquimarina</taxon>
    </lineage>
</organism>
<gene>
    <name evidence="2" type="ORF">EV197_1376</name>
</gene>
<feature type="transmembrane region" description="Helical" evidence="1">
    <location>
        <begin position="128"/>
        <end position="149"/>
    </location>
</feature>